<protein>
    <submittedName>
        <fullName evidence="1">S-layer protein</fullName>
    </submittedName>
</protein>
<dbReference type="RefSeq" id="WP_013405564.1">
    <property type="nucleotide sequence ID" value="NC_014654.1"/>
</dbReference>
<dbReference type="HOGENOM" id="CLU_2368954_0_0_9"/>
<reference evidence="1 2" key="1">
    <citation type="submission" date="2010-11" db="EMBL/GenBank/DDBJ databases">
        <title>Complete sequence of Halanaerobium sp. sapolanicus.</title>
        <authorList>
            <consortium name="US DOE Joint Genome Institute"/>
            <person name="Lucas S."/>
            <person name="Copeland A."/>
            <person name="Lapidus A."/>
            <person name="Cheng J.-F."/>
            <person name="Bruce D."/>
            <person name="Goodwin L."/>
            <person name="Pitluck S."/>
            <person name="Davenport K."/>
            <person name="Detter J.C."/>
            <person name="Han C."/>
            <person name="Tapia R."/>
            <person name="Land M."/>
            <person name="Hauser L."/>
            <person name="Jeffries C."/>
            <person name="Kyrpides N."/>
            <person name="Ivanova N."/>
            <person name="Mikhailova N."/>
            <person name="Begemann M.B."/>
            <person name="Mormile M.R."/>
            <person name="Wall J.D."/>
            <person name="Elias D.A."/>
            <person name="Woyke T."/>
        </authorList>
    </citation>
    <scope>NUCLEOTIDE SEQUENCE [LARGE SCALE GENOMIC DNA]</scope>
    <source>
        <strain evidence="2">sapolanicus</strain>
    </source>
</reference>
<dbReference type="EMBL" id="CP002304">
    <property type="protein sequence ID" value="ADQ14476.1"/>
    <property type="molecule type" value="Genomic_DNA"/>
</dbReference>
<proteinExistence type="predicted"/>
<dbReference type="STRING" id="656519.Halsa_1035"/>
<evidence type="ECO:0000313" key="2">
    <source>
        <dbReference type="Proteomes" id="UP000007434"/>
    </source>
</evidence>
<accession>E4RME5</accession>
<sequence length="95" mass="11383">MNLFRQKAEEIGKVPNSNDIQQDIDLPSYEIFKKELGRIRESVYLKDIVKEFNDLYKKNKNFCKDCVKDPDSCNENLEVCKQDAKLYFEKYDEIY</sequence>
<reference evidence="1 2" key="2">
    <citation type="journal article" date="2011" name="J. Bacteriol.">
        <title>Complete Genome Sequence of the Haloalkaliphilic, Hydrogen Producing Halanaerobium hydrogenoformans.</title>
        <authorList>
            <person name="Brown S.D."/>
            <person name="Begemann M.B."/>
            <person name="Mormile M.R."/>
            <person name="Wall J.D."/>
            <person name="Han C.S."/>
            <person name="Goodwin L.A."/>
            <person name="Pitluck S."/>
            <person name="Land M.L."/>
            <person name="Hauser L.J."/>
            <person name="Elias D.A."/>
        </authorList>
    </citation>
    <scope>NUCLEOTIDE SEQUENCE [LARGE SCALE GENOMIC DNA]</scope>
    <source>
        <strain evidence="2">sapolanicus</strain>
    </source>
</reference>
<organism evidence="1 2">
    <name type="scientific">Halanaerobium hydrogeniformans</name>
    <name type="common">Halanaerobium sp. (strain sapolanicus)</name>
    <dbReference type="NCBI Taxonomy" id="656519"/>
    <lineage>
        <taxon>Bacteria</taxon>
        <taxon>Bacillati</taxon>
        <taxon>Bacillota</taxon>
        <taxon>Clostridia</taxon>
        <taxon>Halanaerobiales</taxon>
        <taxon>Halanaerobiaceae</taxon>
        <taxon>Halanaerobium</taxon>
    </lineage>
</organism>
<keyword evidence="2" id="KW-1185">Reference proteome</keyword>
<dbReference type="Proteomes" id="UP000007434">
    <property type="component" value="Chromosome"/>
</dbReference>
<dbReference type="KEGG" id="has:Halsa_1035"/>
<dbReference type="AlphaFoldDB" id="E4RME5"/>
<dbReference type="OrthoDB" id="2112542at2"/>
<gene>
    <name evidence="1" type="ordered locus">Halsa_1035</name>
</gene>
<evidence type="ECO:0000313" key="1">
    <source>
        <dbReference type="EMBL" id="ADQ14476.1"/>
    </source>
</evidence>
<name>E4RME5_HALHG</name>